<organism evidence="1 2">
    <name type="scientific">Lentilactobacillus fungorum</name>
    <dbReference type="NCBI Taxonomy" id="2201250"/>
    <lineage>
        <taxon>Bacteria</taxon>
        <taxon>Bacillati</taxon>
        <taxon>Bacillota</taxon>
        <taxon>Bacilli</taxon>
        <taxon>Lactobacillales</taxon>
        <taxon>Lactobacillaceae</taxon>
        <taxon>Lentilactobacillus</taxon>
    </lineage>
</organism>
<evidence type="ECO:0008006" key="3">
    <source>
        <dbReference type="Google" id="ProtNLM"/>
    </source>
</evidence>
<dbReference type="EMBL" id="BNJR01000004">
    <property type="protein sequence ID" value="GHP12998.1"/>
    <property type="molecule type" value="Genomic_DNA"/>
</dbReference>
<comment type="caution">
    <text evidence="1">The sequence shown here is derived from an EMBL/GenBank/DDBJ whole genome shotgun (WGS) entry which is preliminary data.</text>
</comment>
<gene>
    <name evidence="1" type="ORF">YK48G_04230</name>
</gene>
<name>A0ABQ3VX78_9LACO</name>
<dbReference type="RefSeq" id="WP_203629043.1">
    <property type="nucleotide sequence ID" value="NZ_BNJR01000004.1"/>
</dbReference>
<sequence>MIEIKETQRHRKYFTHQMSGNAMFPPFLDGYIQIDKDMPHNYDDKFYDQFNFWCGPTFIGVIYPSVIRYGERLIMAPKPDFENLQKEYTLQDCFDFIKPSYLNEIKKLTDGQAYFWIVGFDDNHVERFGDENVVRDTKRIADEMDMVAK</sequence>
<dbReference type="Proteomes" id="UP000604765">
    <property type="component" value="Unassembled WGS sequence"/>
</dbReference>
<evidence type="ECO:0000313" key="2">
    <source>
        <dbReference type="Proteomes" id="UP000604765"/>
    </source>
</evidence>
<evidence type="ECO:0000313" key="1">
    <source>
        <dbReference type="EMBL" id="GHP12998.1"/>
    </source>
</evidence>
<proteinExistence type="predicted"/>
<keyword evidence="2" id="KW-1185">Reference proteome</keyword>
<reference evidence="1 2" key="1">
    <citation type="journal article" date="2021" name="Int. J. Syst. Evol. Microbiol.">
        <title>Lentilactobacillus fungorum sp. nov., isolated from spent mushroom substrates.</title>
        <authorList>
            <person name="Tohno M."/>
            <person name="Tanizawa Y."/>
            <person name="Kojima Y."/>
            <person name="Sakamoto M."/>
            <person name="Ohkuma M."/>
            <person name="Kobayashi H."/>
        </authorList>
    </citation>
    <scope>NUCLEOTIDE SEQUENCE [LARGE SCALE GENOMIC DNA]</scope>
    <source>
        <strain evidence="1 2">YK48G</strain>
    </source>
</reference>
<accession>A0ABQ3VX78</accession>
<protein>
    <recommendedName>
        <fullName evidence="3">DUF1642 domain-containing protein</fullName>
    </recommendedName>
</protein>